<comment type="similarity">
    <text evidence="1 4">Belongs to the heat shock protein 70 family.</text>
</comment>
<evidence type="ECO:0000256" key="2">
    <source>
        <dbReference type="ARBA" id="ARBA00022741"/>
    </source>
</evidence>
<dbReference type="PROSITE" id="PS00329">
    <property type="entry name" value="HSP70_2"/>
    <property type="match status" value="1"/>
</dbReference>
<feature type="compositionally biased region" description="Polar residues" evidence="5">
    <location>
        <begin position="91"/>
        <end position="100"/>
    </location>
</feature>
<dbReference type="SUPFAM" id="SSF53067">
    <property type="entry name" value="Actin-like ATPase domain"/>
    <property type="match status" value="1"/>
</dbReference>
<dbReference type="InterPro" id="IPR043129">
    <property type="entry name" value="ATPase_NBD"/>
</dbReference>
<dbReference type="RefSeq" id="XP_002956761.1">
    <property type="nucleotide sequence ID" value="XM_002956715.1"/>
</dbReference>
<feature type="compositionally biased region" description="Low complexity" evidence="5">
    <location>
        <begin position="109"/>
        <end position="118"/>
    </location>
</feature>
<dbReference type="Proteomes" id="UP000001058">
    <property type="component" value="Unassembled WGS sequence"/>
</dbReference>
<dbReference type="InParanoid" id="D8UDM2"/>
<dbReference type="GeneID" id="9627688"/>
<evidence type="ECO:0000256" key="1">
    <source>
        <dbReference type="ARBA" id="ARBA00007381"/>
    </source>
</evidence>
<feature type="region of interest" description="Disordered" evidence="5">
    <location>
        <begin position="74"/>
        <end position="118"/>
    </location>
</feature>
<organism evidence="7">
    <name type="scientific">Volvox carteri f. nagariensis</name>
    <dbReference type="NCBI Taxonomy" id="3068"/>
    <lineage>
        <taxon>Eukaryota</taxon>
        <taxon>Viridiplantae</taxon>
        <taxon>Chlorophyta</taxon>
        <taxon>core chlorophytes</taxon>
        <taxon>Chlorophyceae</taxon>
        <taxon>CS clade</taxon>
        <taxon>Chlamydomonadales</taxon>
        <taxon>Volvocaceae</taxon>
        <taxon>Volvox</taxon>
    </lineage>
</organism>
<dbReference type="STRING" id="3068.D8UDM2"/>
<dbReference type="PANTHER" id="PTHR19375">
    <property type="entry name" value="HEAT SHOCK PROTEIN 70KDA"/>
    <property type="match status" value="1"/>
</dbReference>
<reference evidence="6 7" key="1">
    <citation type="journal article" date="2010" name="Science">
        <title>Genomic analysis of organismal complexity in the multicellular green alga Volvox carteri.</title>
        <authorList>
            <person name="Prochnik S.E."/>
            <person name="Umen J."/>
            <person name="Nedelcu A.M."/>
            <person name="Hallmann A."/>
            <person name="Miller S.M."/>
            <person name="Nishii I."/>
            <person name="Ferris P."/>
            <person name="Kuo A."/>
            <person name="Mitros T."/>
            <person name="Fritz-Laylin L.K."/>
            <person name="Hellsten U."/>
            <person name="Chapman J."/>
            <person name="Simakov O."/>
            <person name="Rensing S.A."/>
            <person name="Terry A."/>
            <person name="Pangilinan J."/>
            <person name="Kapitonov V."/>
            <person name="Jurka J."/>
            <person name="Salamov A."/>
            <person name="Shapiro H."/>
            <person name="Schmutz J."/>
            <person name="Grimwood J."/>
            <person name="Lindquist E."/>
            <person name="Lucas S."/>
            <person name="Grigoriev I.V."/>
            <person name="Schmitt R."/>
            <person name="Kirk D."/>
            <person name="Rokhsar D.S."/>
        </authorList>
    </citation>
    <scope>NUCLEOTIDE SEQUENCE [LARGE SCALE GENOMIC DNA]</scope>
    <source>
        <strain evidence="7">f. Nagariensis / Eve</strain>
    </source>
</reference>
<protein>
    <submittedName>
        <fullName evidence="6">Heat shock protein Hsp70F</fullName>
    </submittedName>
</protein>
<keyword evidence="2 4" id="KW-0547">Nucleotide-binding</keyword>
<dbReference type="FunFam" id="3.30.420.40:FF:000028">
    <property type="entry name" value="heat shock 70 kDa protein-like"/>
    <property type="match status" value="1"/>
</dbReference>
<dbReference type="GO" id="GO:0140662">
    <property type="term" value="F:ATP-dependent protein folding chaperone"/>
    <property type="evidence" value="ECO:0007669"/>
    <property type="project" value="InterPro"/>
</dbReference>
<dbReference type="Gene3D" id="3.30.420.40">
    <property type="match status" value="2"/>
</dbReference>
<evidence type="ECO:0000313" key="6">
    <source>
        <dbReference type="EMBL" id="EFJ42218.1"/>
    </source>
</evidence>
<dbReference type="InterPro" id="IPR013126">
    <property type="entry name" value="Hsp_70_fam"/>
</dbReference>
<dbReference type="PROSITE" id="PS00297">
    <property type="entry name" value="HSP70_1"/>
    <property type="match status" value="1"/>
</dbReference>
<sequence length="537" mass="58697">MRFPALPVLPFTSIKNGEAPYKKLEKRTAHSLAGKLRNKQRKEYEFMWLTRCSTTSPWDGLCCPSSRPLRIGQCQVQQGGGRKKRLPFSSAGISRTNSNKADGSRDSSDNSSSSNGARGANAIRAAVGIDLGTTTSAIAVAGPDGRPMVVEDEKGRAVIPSVVFVRQDGSVLVGEEAAAAAESDPANAFYGIKRLMGRTYREVVQERDEQSPYIPSSRPPTSSMTPGEPRLSREDEVLAGYDQQRQRQRRFRSYSLVEGPDGCVQVSCPAFGRDLTLQEISSHLLRHLVSRARTFLERQIVRQQQQLGEELGEGGVATGTAGGGGGGDRRCVSTVEVLDAVITVPAHFGPTQRRAVSEAARAAGLQRVSLLQEPIAAAMAYGFGSPQVPYDVLLVYDLGGGTLDLTVVEAFEGIMEQQREEGLTETELSAETFEELVSWGAIFHRIWIHEGVDLVLDPSLGLNLDPVSVRARAAALRIWRARGVAREQQHGSSLSSRHSRRRRRRQQQLVTTMAAAEAVVRQQLLLRRRSTSRRRGG</sequence>
<dbReference type="KEGG" id="vcn:VOLCADRAFT_97782"/>
<gene>
    <name evidence="6" type="primary">hsp70F</name>
    <name evidence="6" type="ORF">VOLCADRAFT_97782</name>
</gene>
<evidence type="ECO:0000313" key="7">
    <source>
        <dbReference type="Proteomes" id="UP000001058"/>
    </source>
</evidence>
<feature type="compositionally biased region" description="Basic residues" evidence="5">
    <location>
        <begin position="497"/>
        <end position="506"/>
    </location>
</feature>
<evidence type="ECO:0000256" key="4">
    <source>
        <dbReference type="RuleBase" id="RU003322"/>
    </source>
</evidence>
<feature type="region of interest" description="Disordered" evidence="5">
    <location>
        <begin position="489"/>
        <end position="508"/>
    </location>
</feature>
<feature type="region of interest" description="Disordered" evidence="5">
    <location>
        <begin position="205"/>
        <end position="230"/>
    </location>
</feature>
<name>D8UDM2_VOLCA</name>
<accession>D8UDM2</accession>
<dbReference type="InterPro" id="IPR018181">
    <property type="entry name" value="Heat_shock_70_CS"/>
</dbReference>
<dbReference type="GO" id="GO:0005524">
    <property type="term" value="F:ATP binding"/>
    <property type="evidence" value="ECO:0007669"/>
    <property type="project" value="UniProtKB-KW"/>
</dbReference>
<keyword evidence="3 4" id="KW-0067">ATP-binding</keyword>
<dbReference type="OrthoDB" id="547682at2759"/>
<proteinExistence type="inferred from homology"/>
<evidence type="ECO:0000256" key="5">
    <source>
        <dbReference type="SAM" id="MobiDB-lite"/>
    </source>
</evidence>
<feature type="compositionally biased region" description="Low complexity" evidence="5">
    <location>
        <begin position="215"/>
        <end position="226"/>
    </location>
</feature>
<evidence type="ECO:0000256" key="3">
    <source>
        <dbReference type="ARBA" id="ARBA00022840"/>
    </source>
</evidence>
<dbReference type="AlphaFoldDB" id="D8UDM2"/>
<dbReference type="EMBL" id="GL378385">
    <property type="protein sequence ID" value="EFJ42218.1"/>
    <property type="molecule type" value="Genomic_DNA"/>
</dbReference>
<keyword evidence="7" id="KW-1185">Reference proteome</keyword>
<dbReference type="eggNOG" id="KOG0102">
    <property type="taxonomic scope" value="Eukaryota"/>
</dbReference>
<dbReference type="Pfam" id="PF00012">
    <property type="entry name" value="HSP70"/>
    <property type="match status" value="2"/>
</dbReference>
<keyword evidence="6" id="KW-0346">Stress response</keyword>